<dbReference type="STRING" id="2282107.A0A286UNL2"/>
<feature type="compositionally biased region" description="Low complexity" evidence="1">
    <location>
        <begin position="392"/>
        <end position="446"/>
    </location>
</feature>
<feature type="region of interest" description="Disordered" evidence="1">
    <location>
        <begin position="559"/>
        <end position="585"/>
    </location>
</feature>
<feature type="compositionally biased region" description="Polar residues" evidence="1">
    <location>
        <begin position="293"/>
        <end position="305"/>
    </location>
</feature>
<feature type="compositionally biased region" description="Polar residues" evidence="1">
    <location>
        <begin position="567"/>
        <end position="585"/>
    </location>
</feature>
<evidence type="ECO:0000256" key="1">
    <source>
        <dbReference type="SAM" id="MobiDB-lite"/>
    </source>
</evidence>
<feature type="compositionally biased region" description="Polar residues" evidence="1">
    <location>
        <begin position="249"/>
        <end position="267"/>
    </location>
</feature>
<proteinExistence type="predicted"/>
<evidence type="ECO:0000313" key="2">
    <source>
        <dbReference type="EMBL" id="PAV21191.1"/>
    </source>
</evidence>
<accession>A0A286UNL2</accession>
<feature type="region of interest" description="Disordered" evidence="1">
    <location>
        <begin position="487"/>
        <end position="523"/>
    </location>
</feature>
<feature type="compositionally biased region" description="Polar residues" evidence="1">
    <location>
        <begin position="168"/>
        <end position="188"/>
    </location>
</feature>
<protein>
    <submittedName>
        <fullName evidence="2">Uncharacterized protein</fullName>
    </submittedName>
</protein>
<comment type="caution">
    <text evidence="2">The sequence shown here is derived from an EMBL/GenBank/DDBJ whole genome shotgun (WGS) entry which is preliminary data.</text>
</comment>
<sequence>MRIVVLTLKRKDKEKSRASQAYSSADSDWDFGARQTPDLVLIPSSSSTSSTRQARRRSISLNNVPRPSEFAEALPAREPRTSVIRDSVAHTQKRGSIAVAADSVTRSPAVGSYGRKSRPDSEMLAPSPVARFPEDDVLVAAGEIAKESRSVSNGFDTFSDRRRRARSLTGSSQSNSALSSVGHASSEYSMREHVPPVPPPNSPTPSIQSFKTLLQAKRSLPLLLNVWENFLEEASEDAESLDEPEPAQDTLSTTVNYNPRLSNTSASRSRHTPSPSNSSVLTTSNNSVHSRKLSQVSSVDSPTDQRSSRLYGHKRSSYQPTNSTSSNSGSTSSMAAFSSFSSVSSVTTALTSESSHMQNESPRNRDDPLFAGQSGEMVTPASARLSVLRGCSPSSSSSSSCSSQSLTPSTTPTPTTAGLPMTPLTPSVSRSSSRSSSIRNNSSSSIHLSPAQNNRLSTLSQNAISSARRSPLGGHYYDQTLELSHTMDCKKPGRGRQISNASKSPRQVVSKKSSSEARLIAPQEEEDVLSELGYYTTPSHQRSPLSALAPLLESRELVRPPPRRSSRQNLAHYSASLPRSKSTSNMKIAEIERPQMKSTNPPPAVSSGISGASTKPLLPLHPQYHREYVSADYGSPLKPPPSTVGRMRAGSASAGSCTRPAGSLNVDVKSLSRKASVGQVQGRSPLTPSSSNTHVQWGYAL</sequence>
<feature type="region of interest" description="Disordered" evidence="1">
    <location>
        <begin position="163"/>
        <end position="207"/>
    </location>
</feature>
<feature type="compositionally biased region" description="Low complexity" evidence="1">
    <location>
        <begin position="272"/>
        <end position="288"/>
    </location>
</feature>
<feature type="compositionally biased region" description="Polar residues" evidence="1">
    <location>
        <begin position="497"/>
        <end position="512"/>
    </location>
</feature>
<feature type="region of interest" description="Disordered" evidence="1">
    <location>
        <begin position="632"/>
        <end position="662"/>
    </location>
</feature>
<gene>
    <name evidence="2" type="ORF">PNOK_0381800</name>
</gene>
<dbReference type="OrthoDB" id="3270903at2759"/>
<feature type="compositionally biased region" description="Acidic residues" evidence="1">
    <location>
        <begin position="236"/>
        <end position="246"/>
    </location>
</feature>
<name>A0A286UNL2_9AGAM</name>
<feature type="region of interest" description="Disordered" evidence="1">
    <location>
        <begin position="1"/>
        <end position="63"/>
    </location>
</feature>
<feature type="region of interest" description="Disordered" evidence="1">
    <location>
        <begin position="388"/>
        <end position="453"/>
    </location>
</feature>
<feature type="compositionally biased region" description="Polar residues" evidence="1">
    <location>
        <begin position="678"/>
        <end position="695"/>
    </location>
</feature>
<feature type="region of interest" description="Disordered" evidence="1">
    <location>
        <begin position="108"/>
        <end position="128"/>
    </location>
</feature>
<dbReference type="EMBL" id="NBII01000003">
    <property type="protein sequence ID" value="PAV21191.1"/>
    <property type="molecule type" value="Genomic_DNA"/>
</dbReference>
<dbReference type="Proteomes" id="UP000217199">
    <property type="component" value="Unassembled WGS sequence"/>
</dbReference>
<feature type="region of interest" description="Disordered" evidence="1">
    <location>
        <begin position="351"/>
        <end position="374"/>
    </location>
</feature>
<evidence type="ECO:0000313" key="3">
    <source>
        <dbReference type="Proteomes" id="UP000217199"/>
    </source>
</evidence>
<organism evidence="2 3">
    <name type="scientific">Pyrrhoderma noxium</name>
    <dbReference type="NCBI Taxonomy" id="2282107"/>
    <lineage>
        <taxon>Eukaryota</taxon>
        <taxon>Fungi</taxon>
        <taxon>Dikarya</taxon>
        <taxon>Basidiomycota</taxon>
        <taxon>Agaricomycotina</taxon>
        <taxon>Agaricomycetes</taxon>
        <taxon>Hymenochaetales</taxon>
        <taxon>Hymenochaetaceae</taxon>
        <taxon>Pyrrhoderma</taxon>
    </lineage>
</organism>
<feature type="region of interest" description="Disordered" evidence="1">
    <location>
        <begin position="675"/>
        <end position="701"/>
    </location>
</feature>
<feature type="compositionally biased region" description="Low complexity" evidence="1">
    <location>
        <begin position="321"/>
        <end position="335"/>
    </location>
</feature>
<feature type="region of interest" description="Disordered" evidence="1">
    <location>
        <begin position="236"/>
        <end position="335"/>
    </location>
</feature>
<dbReference type="InParanoid" id="A0A286UNL2"/>
<keyword evidence="3" id="KW-1185">Reference proteome</keyword>
<reference evidence="2 3" key="1">
    <citation type="journal article" date="2017" name="Mol. Ecol.">
        <title>Comparative and population genomic landscape of Phellinus noxius: A hypervariable fungus causing root rot in trees.</title>
        <authorList>
            <person name="Chung C.L."/>
            <person name="Lee T.J."/>
            <person name="Akiba M."/>
            <person name="Lee H.H."/>
            <person name="Kuo T.H."/>
            <person name="Liu D."/>
            <person name="Ke H.M."/>
            <person name="Yokoi T."/>
            <person name="Roa M.B."/>
            <person name="Lu M.J."/>
            <person name="Chang Y.Y."/>
            <person name="Ann P.J."/>
            <person name="Tsai J.N."/>
            <person name="Chen C.Y."/>
            <person name="Tzean S.S."/>
            <person name="Ota Y."/>
            <person name="Hattori T."/>
            <person name="Sahashi N."/>
            <person name="Liou R.F."/>
            <person name="Kikuchi T."/>
            <person name="Tsai I.J."/>
        </authorList>
    </citation>
    <scope>NUCLEOTIDE SEQUENCE [LARGE SCALE GENOMIC DNA]</scope>
    <source>
        <strain evidence="2 3">FFPRI411160</strain>
    </source>
</reference>
<dbReference type="AlphaFoldDB" id="A0A286UNL2"/>